<protein>
    <submittedName>
        <fullName evidence="2">Uncharacterized protein</fullName>
    </submittedName>
</protein>
<feature type="compositionally biased region" description="Low complexity" evidence="1">
    <location>
        <begin position="258"/>
        <end position="267"/>
    </location>
</feature>
<organism evidence="2 3">
    <name type="scientific">Cavenderia fasciculata</name>
    <name type="common">Slime mold</name>
    <name type="synonym">Dictyostelium fasciculatum</name>
    <dbReference type="NCBI Taxonomy" id="261658"/>
    <lineage>
        <taxon>Eukaryota</taxon>
        <taxon>Amoebozoa</taxon>
        <taxon>Evosea</taxon>
        <taxon>Eumycetozoa</taxon>
        <taxon>Dictyostelia</taxon>
        <taxon>Acytosteliales</taxon>
        <taxon>Cavenderiaceae</taxon>
        <taxon>Cavenderia</taxon>
    </lineage>
</organism>
<dbReference type="KEGG" id="dfa:DFA_03324"/>
<evidence type="ECO:0000313" key="3">
    <source>
        <dbReference type="Proteomes" id="UP000007797"/>
    </source>
</evidence>
<feature type="region of interest" description="Disordered" evidence="1">
    <location>
        <begin position="248"/>
        <end position="267"/>
    </location>
</feature>
<feature type="compositionally biased region" description="Low complexity" evidence="1">
    <location>
        <begin position="361"/>
        <end position="370"/>
    </location>
</feature>
<feature type="region of interest" description="Disordered" evidence="1">
    <location>
        <begin position="88"/>
        <end position="108"/>
    </location>
</feature>
<dbReference type="GeneID" id="14876773"/>
<feature type="region of interest" description="Disordered" evidence="1">
    <location>
        <begin position="325"/>
        <end position="349"/>
    </location>
</feature>
<dbReference type="EMBL" id="GL883006">
    <property type="protein sequence ID" value="EGG25078.1"/>
    <property type="molecule type" value="Genomic_DNA"/>
</dbReference>
<name>F4PH94_CACFS</name>
<proteinExistence type="predicted"/>
<feature type="compositionally biased region" description="Low complexity" evidence="1">
    <location>
        <begin position="89"/>
        <end position="108"/>
    </location>
</feature>
<dbReference type="RefSeq" id="XP_004362929.1">
    <property type="nucleotide sequence ID" value="XM_004362872.1"/>
</dbReference>
<feature type="region of interest" description="Disordered" evidence="1">
    <location>
        <begin position="1"/>
        <end position="36"/>
    </location>
</feature>
<keyword evidence="3" id="KW-1185">Reference proteome</keyword>
<sequence>MGGHNHNPPTSSLSEEDKDDLNNNDNNNDNDINNNNLDDQLLLAKTQSDKFSNTHQSKDLLLYTETLEDQEKEKEKGNQHLKEIEYYENNNNLNRTTTTTSSSSSNSNNTIPTYSSFFDNQQQQNLEICDTTLSSSSSSSLSPCSSPSSISFSSPPSLIRGLDNSNLLKKDLTTANQFCLGQGRTTIPSSHTTITSSPPSLQDTSSSSSPKKNRKRINPNHIEEESSEPIATFKSPVCQLLNKFKKPCKRRGKCPFHSSEGGSLSKSKSMDELDIFQDHSQHLQSRFDPETGFEDFDENNQSSQVFGGFTQEDEQDNTHLLLDDQSSINSSSTSSSSSSSDSDSSTPSLCSTIIVRNSNSSSLDSFQSPSEPIPSQPFSLSSSVQIPLPSHRFRHYTLVEVRAMKYLKTKLERKAQDQALALFYQRQVHPQHAYFSQLPEQVFYPNQQIPYLDPHHQQQSYLLFQQHQHQNHVVPIRPSYPPHSSHGVPNLFYTPNSSFYGLPAPPPS</sequence>
<reference evidence="3" key="1">
    <citation type="journal article" date="2011" name="Genome Res.">
        <title>Phylogeny-wide analysis of social amoeba genomes highlights ancient origins for complex intercellular communication.</title>
        <authorList>
            <person name="Heidel A.J."/>
            <person name="Lawal H.M."/>
            <person name="Felder M."/>
            <person name="Schilde C."/>
            <person name="Helps N.R."/>
            <person name="Tunggal B."/>
            <person name="Rivero F."/>
            <person name="John U."/>
            <person name="Schleicher M."/>
            <person name="Eichinger L."/>
            <person name="Platzer M."/>
            <person name="Noegel A.A."/>
            <person name="Schaap P."/>
            <person name="Gloeckner G."/>
        </authorList>
    </citation>
    <scope>NUCLEOTIDE SEQUENCE [LARGE SCALE GENOMIC DNA]</scope>
    <source>
        <strain evidence="3">SH3</strain>
    </source>
</reference>
<evidence type="ECO:0000256" key="1">
    <source>
        <dbReference type="SAM" id="MobiDB-lite"/>
    </source>
</evidence>
<dbReference type="AlphaFoldDB" id="F4PH94"/>
<accession>F4PH94</accession>
<evidence type="ECO:0000313" key="2">
    <source>
        <dbReference type="EMBL" id="EGG25078.1"/>
    </source>
</evidence>
<feature type="compositionally biased region" description="Low complexity" evidence="1">
    <location>
        <begin position="23"/>
        <end position="36"/>
    </location>
</feature>
<feature type="region of interest" description="Disordered" evidence="1">
    <location>
        <begin position="183"/>
        <end position="228"/>
    </location>
</feature>
<gene>
    <name evidence="2" type="ORF">DFA_03324</name>
</gene>
<feature type="compositionally biased region" description="Low complexity" evidence="1">
    <location>
        <begin position="185"/>
        <end position="210"/>
    </location>
</feature>
<dbReference type="Proteomes" id="UP000007797">
    <property type="component" value="Unassembled WGS sequence"/>
</dbReference>
<feature type="region of interest" description="Disordered" evidence="1">
    <location>
        <begin position="361"/>
        <end position="381"/>
    </location>
</feature>